<dbReference type="PROSITE" id="PS51257">
    <property type="entry name" value="PROKAR_LIPOPROTEIN"/>
    <property type="match status" value="1"/>
</dbReference>
<gene>
    <name evidence="2" type="ORF">CS022_05120</name>
</gene>
<dbReference type="AlphaFoldDB" id="A0A4Q0YS50"/>
<keyword evidence="3" id="KW-1185">Reference proteome</keyword>
<sequence>MFAVMGRDFQQKEEGIMKNIATGLIAGLMALAMGCNSSSHHETSLRVIHASPDAPKVNVKLNGNERLKGVDYGISSNFLTLPEGSYQSILMPICPVAERQRF</sequence>
<dbReference type="Pfam" id="PF14344">
    <property type="entry name" value="DUF4397"/>
    <property type="match status" value="1"/>
</dbReference>
<reference evidence="2 3" key="1">
    <citation type="submission" date="2017-10" db="EMBL/GenBank/DDBJ databases">
        <title>Nyctiphanis sp. nov., isolated from the stomach of the euphausiid Nyctiphanes simplex (Hansen, 1911) in the Gulf of California.</title>
        <authorList>
            <person name="Gomez-Gil B."/>
            <person name="Aguilar-Mendez M."/>
            <person name="Lopez-Cortes A."/>
            <person name="Gomez-Gutierrez J."/>
            <person name="Roque A."/>
            <person name="Lang E."/>
            <person name="Gonzalez-Castillo A."/>
        </authorList>
    </citation>
    <scope>NUCLEOTIDE SEQUENCE [LARGE SCALE GENOMIC DNA]</scope>
    <source>
        <strain evidence="2 3">CAIM 600</strain>
    </source>
</reference>
<dbReference type="InterPro" id="IPR025510">
    <property type="entry name" value="DUF4397"/>
</dbReference>
<evidence type="ECO:0000259" key="1">
    <source>
        <dbReference type="Pfam" id="PF14344"/>
    </source>
</evidence>
<feature type="domain" description="DUF4397" evidence="1">
    <location>
        <begin position="44"/>
        <end position="87"/>
    </location>
</feature>
<dbReference type="EMBL" id="PEIB01000004">
    <property type="protein sequence ID" value="RXJ74030.1"/>
    <property type="molecule type" value="Genomic_DNA"/>
</dbReference>
<comment type="caution">
    <text evidence="2">The sequence shown here is derived from an EMBL/GenBank/DDBJ whole genome shotgun (WGS) entry which is preliminary data.</text>
</comment>
<accession>A0A4Q0YS50</accession>
<evidence type="ECO:0000313" key="2">
    <source>
        <dbReference type="EMBL" id="RXJ74030.1"/>
    </source>
</evidence>
<proteinExistence type="predicted"/>
<evidence type="ECO:0000313" key="3">
    <source>
        <dbReference type="Proteomes" id="UP000290287"/>
    </source>
</evidence>
<name>A0A4Q0YS50_9GAMM</name>
<protein>
    <recommendedName>
        <fullName evidence="1">DUF4397 domain-containing protein</fullName>
    </recommendedName>
</protein>
<dbReference type="Proteomes" id="UP000290287">
    <property type="component" value="Unassembled WGS sequence"/>
</dbReference>
<organism evidence="2 3">
    <name type="scientific">Veronia nyctiphanis</name>
    <dbReference type="NCBI Taxonomy" id="1278244"/>
    <lineage>
        <taxon>Bacteria</taxon>
        <taxon>Pseudomonadati</taxon>
        <taxon>Pseudomonadota</taxon>
        <taxon>Gammaproteobacteria</taxon>
        <taxon>Vibrionales</taxon>
        <taxon>Vibrionaceae</taxon>
        <taxon>Veronia</taxon>
    </lineage>
</organism>